<dbReference type="OrthoDB" id="416786at2759"/>
<gene>
    <name evidence="6" type="ORF">EJ05DRAFT_513060</name>
</gene>
<dbReference type="GO" id="GO:0016874">
    <property type="term" value="F:ligase activity"/>
    <property type="evidence" value="ECO:0007669"/>
    <property type="project" value="UniProtKB-KW"/>
</dbReference>
<dbReference type="GeneID" id="54489447"/>
<dbReference type="InterPro" id="IPR020845">
    <property type="entry name" value="AMP-binding_CS"/>
</dbReference>
<dbReference type="CDD" id="cd05918">
    <property type="entry name" value="A_NRPS_SidN3_like"/>
    <property type="match status" value="1"/>
</dbReference>
<dbReference type="PANTHER" id="PTHR45527:SF3">
    <property type="entry name" value="SIDEROPHORE SYNTHETASE (EUROFUNG)"/>
    <property type="match status" value="1"/>
</dbReference>
<sequence>MANPIDTDHSSSRHDRSTCLFPSSSTDEAAEGRRWIESELISAGDSIATDVTSRAIAATIQAAWALTLQCFIVADVLCFGYSGPSGASADAADKHDAGTFATLYVMKLDRSEPVRSFIQRLQQTHQSSLTTTGPAGFEITLVEADTDQHKSNTAISFNVGEEEVRNGTATRFAHQEIDLSVIITKLPDNGLRVQLDYKLSHTDEGMAASVLRTFQHIFNQILTAPATLLIHNVNLCPSWDRQHIQKFTSNVSPVKRECLHDLIVDTCKQRPDQIAIRSWDGDMTYGELDDLSSRLASHLVQLGVRPETFVLSCFEKSTWAIVARLAILRAGGAYISIHASNPPIYLESVINRTKTSILLTDSHFVNQFRNTVPTVVELSPEWLRSLPATTKFPICPDIQPDNACLVLFTSGSTGTPKGIVQIHSSYVTAIQDYSRNLKLGAHTRFLQFDDYAFDISNLEFLVPLIIGGTACVPAPMRTVEDLASQIRILDANTIFLTPTVAIRLNPSDVPGLKLMCVGGEPLPKDLVRKWASHDTHLVNQYGMGEVAICCAYNDAIAPNTGAVIGRPSCGAIWLVDPASPESLLPIGAVGELIIEGPHLSRGYIDTTALHRSEAGFLKLVPAWRRDIHPHRAPARMYRSGDLGRLAADGRITYLGRKDTILKIDGCRVDALEVEHQARQFLGAADAVVVDLLGIINGKADPSLTAFLYLDAHPASCAPVPRAAPLLADALEDAGVRAKVEEMQRGIAAALPRYMVPTTWVLMSWVPRTASKKIDRKRIHVLGQGFYAGVLEERTKDIEYSQRMRVLPM</sequence>
<evidence type="ECO:0000256" key="4">
    <source>
        <dbReference type="SAM" id="MobiDB-lite"/>
    </source>
</evidence>
<dbReference type="GO" id="GO:0044550">
    <property type="term" value="P:secondary metabolite biosynthetic process"/>
    <property type="evidence" value="ECO:0007669"/>
    <property type="project" value="TreeGrafter"/>
</dbReference>
<accession>A0A6A6VY31</accession>
<dbReference type="SUPFAM" id="SSF56801">
    <property type="entry name" value="Acetyl-CoA synthetase-like"/>
    <property type="match status" value="1"/>
</dbReference>
<evidence type="ECO:0000259" key="5">
    <source>
        <dbReference type="Pfam" id="PF00501"/>
    </source>
</evidence>
<feature type="region of interest" description="Disordered" evidence="4">
    <location>
        <begin position="1"/>
        <end position="26"/>
    </location>
</feature>
<evidence type="ECO:0000313" key="7">
    <source>
        <dbReference type="Proteomes" id="UP000799437"/>
    </source>
</evidence>
<feature type="compositionally biased region" description="Basic and acidic residues" evidence="4">
    <location>
        <begin position="1"/>
        <end position="17"/>
    </location>
</feature>
<keyword evidence="1" id="KW-0596">Phosphopantetheine</keyword>
<dbReference type="Proteomes" id="UP000799437">
    <property type="component" value="Unassembled WGS sequence"/>
</dbReference>
<evidence type="ECO:0000256" key="1">
    <source>
        <dbReference type="ARBA" id="ARBA00022450"/>
    </source>
</evidence>
<dbReference type="Pfam" id="PF00501">
    <property type="entry name" value="AMP-binding"/>
    <property type="match status" value="1"/>
</dbReference>
<dbReference type="AlphaFoldDB" id="A0A6A6VY31"/>
<dbReference type="SUPFAM" id="SSF52777">
    <property type="entry name" value="CoA-dependent acyltransferases"/>
    <property type="match status" value="1"/>
</dbReference>
<dbReference type="InterPro" id="IPR045851">
    <property type="entry name" value="AMP-bd_C_sf"/>
</dbReference>
<dbReference type="Gene3D" id="3.40.50.12780">
    <property type="entry name" value="N-terminal domain of ligase-like"/>
    <property type="match status" value="1"/>
</dbReference>
<keyword evidence="3" id="KW-0436">Ligase</keyword>
<dbReference type="RefSeq" id="XP_033598019.1">
    <property type="nucleotide sequence ID" value="XM_033748393.1"/>
</dbReference>
<evidence type="ECO:0000313" key="6">
    <source>
        <dbReference type="EMBL" id="KAF2755568.1"/>
    </source>
</evidence>
<keyword evidence="2" id="KW-0597">Phosphoprotein</keyword>
<dbReference type="GO" id="GO:0031177">
    <property type="term" value="F:phosphopantetheine binding"/>
    <property type="evidence" value="ECO:0007669"/>
    <property type="project" value="TreeGrafter"/>
</dbReference>
<protein>
    <submittedName>
        <fullName evidence="6">Acetyl-CoA synthetase-like protein</fullName>
    </submittedName>
</protein>
<dbReference type="InterPro" id="IPR042099">
    <property type="entry name" value="ANL_N_sf"/>
</dbReference>
<dbReference type="GO" id="GO:0043041">
    <property type="term" value="P:amino acid activation for nonribosomal peptide biosynthetic process"/>
    <property type="evidence" value="ECO:0007669"/>
    <property type="project" value="TreeGrafter"/>
</dbReference>
<dbReference type="EMBL" id="ML996577">
    <property type="protein sequence ID" value="KAF2755568.1"/>
    <property type="molecule type" value="Genomic_DNA"/>
</dbReference>
<proteinExistence type="predicted"/>
<organism evidence="6 7">
    <name type="scientific">Pseudovirgaria hyperparasitica</name>
    <dbReference type="NCBI Taxonomy" id="470096"/>
    <lineage>
        <taxon>Eukaryota</taxon>
        <taxon>Fungi</taxon>
        <taxon>Dikarya</taxon>
        <taxon>Ascomycota</taxon>
        <taxon>Pezizomycotina</taxon>
        <taxon>Dothideomycetes</taxon>
        <taxon>Dothideomycetes incertae sedis</taxon>
        <taxon>Acrospermales</taxon>
        <taxon>Acrospermaceae</taxon>
        <taxon>Pseudovirgaria</taxon>
    </lineage>
</organism>
<reference evidence="6" key="1">
    <citation type="journal article" date="2020" name="Stud. Mycol.">
        <title>101 Dothideomycetes genomes: a test case for predicting lifestyles and emergence of pathogens.</title>
        <authorList>
            <person name="Haridas S."/>
            <person name="Albert R."/>
            <person name="Binder M."/>
            <person name="Bloem J."/>
            <person name="Labutti K."/>
            <person name="Salamov A."/>
            <person name="Andreopoulos B."/>
            <person name="Baker S."/>
            <person name="Barry K."/>
            <person name="Bills G."/>
            <person name="Bluhm B."/>
            <person name="Cannon C."/>
            <person name="Castanera R."/>
            <person name="Culley D."/>
            <person name="Daum C."/>
            <person name="Ezra D."/>
            <person name="Gonzalez J."/>
            <person name="Henrissat B."/>
            <person name="Kuo A."/>
            <person name="Liang C."/>
            <person name="Lipzen A."/>
            <person name="Lutzoni F."/>
            <person name="Magnuson J."/>
            <person name="Mondo S."/>
            <person name="Nolan M."/>
            <person name="Ohm R."/>
            <person name="Pangilinan J."/>
            <person name="Park H.-J."/>
            <person name="Ramirez L."/>
            <person name="Alfaro M."/>
            <person name="Sun H."/>
            <person name="Tritt A."/>
            <person name="Yoshinaga Y."/>
            <person name="Zwiers L.-H."/>
            <person name="Turgeon B."/>
            <person name="Goodwin S."/>
            <person name="Spatafora J."/>
            <person name="Crous P."/>
            <person name="Grigoriev I."/>
        </authorList>
    </citation>
    <scope>NUCLEOTIDE SEQUENCE</scope>
    <source>
        <strain evidence="6">CBS 121739</strain>
    </source>
</reference>
<dbReference type="PANTHER" id="PTHR45527">
    <property type="entry name" value="NONRIBOSOMAL PEPTIDE SYNTHETASE"/>
    <property type="match status" value="1"/>
</dbReference>
<dbReference type="Gene3D" id="3.30.559.30">
    <property type="entry name" value="Nonribosomal peptide synthetase, condensation domain"/>
    <property type="match status" value="1"/>
</dbReference>
<dbReference type="Gene3D" id="3.30.300.30">
    <property type="match status" value="1"/>
</dbReference>
<dbReference type="GO" id="GO:0005737">
    <property type="term" value="C:cytoplasm"/>
    <property type="evidence" value="ECO:0007669"/>
    <property type="project" value="TreeGrafter"/>
</dbReference>
<dbReference type="PROSITE" id="PS00455">
    <property type="entry name" value="AMP_BINDING"/>
    <property type="match status" value="1"/>
</dbReference>
<dbReference type="InterPro" id="IPR000873">
    <property type="entry name" value="AMP-dep_synth/lig_dom"/>
</dbReference>
<name>A0A6A6VY31_9PEZI</name>
<evidence type="ECO:0000256" key="3">
    <source>
        <dbReference type="ARBA" id="ARBA00022598"/>
    </source>
</evidence>
<feature type="domain" description="AMP-dependent synthetase/ligase" evidence="5">
    <location>
        <begin position="266"/>
        <end position="603"/>
    </location>
</feature>
<keyword evidence="7" id="KW-1185">Reference proteome</keyword>
<evidence type="ECO:0000256" key="2">
    <source>
        <dbReference type="ARBA" id="ARBA00022553"/>
    </source>
</evidence>